<keyword evidence="3" id="KW-1185">Reference proteome</keyword>
<organism evidence="2 3">
    <name type="scientific">Cylindrotheca closterium</name>
    <dbReference type="NCBI Taxonomy" id="2856"/>
    <lineage>
        <taxon>Eukaryota</taxon>
        <taxon>Sar</taxon>
        <taxon>Stramenopiles</taxon>
        <taxon>Ochrophyta</taxon>
        <taxon>Bacillariophyta</taxon>
        <taxon>Bacillariophyceae</taxon>
        <taxon>Bacillariophycidae</taxon>
        <taxon>Bacillariales</taxon>
        <taxon>Bacillariaceae</taxon>
        <taxon>Cylindrotheca</taxon>
    </lineage>
</organism>
<feature type="signal peptide" evidence="1">
    <location>
        <begin position="1"/>
        <end position="21"/>
    </location>
</feature>
<feature type="chain" id="PRO_5041919787" evidence="1">
    <location>
        <begin position="22"/>
        <end position="139"/>
    </location>
</feature>
<evidence type="ECO:0000256" key="1">
    <source>
        <dbReference type="SAM" id="SignalP"/>
    </source>
</evidence>
<proteinExistence type="predicted"/>
<gene>
    <name evidence="2" type="ORF">CYCCA115_LOCUS14093</name>
</gene>
<accession>A0AAD2JIU8</accession>
<dbReference type="EMBL" id="CAKOGP040001825">
    <property type="protein sequence ID" value="CAJ1953493.1"/>
    <property type="molecule type" value="Genomic_DNA"/>
</dbReference>
<reference evidence="2" key="1">
    <citation type="submission" date="2023-08" db="EMBL/GenBank/DDBJ databases">
        <authorList>
            <person name="Audoor S."/>
            <person name="Bilcke G."/>
        </authorList>
    </citation>
    <scope>NUCLEOTIDE SEQUENCE</scope>
</reference>
<name>A0AAD2JIU8_9STRA</name>
<dbReference type="Proteomes" id="UP001295423">
    <property type="component" value="Unassembled WGS sequence"/>
</dbReference>
<dbReference type="AlphaFoldDB" id="A0AAD2JIU8"/>
<evidence type="ECO:0000313" key="2">
    <source>
        <dbReference type="EMBL" id="CAJ1953493.1"/>
    </source>
</evidence>
<evidence type="ECO:0000313" key="3">
    <source>
        <dbReference type="Proteomes" id="UP001295423"/>
    </source>
</evidence>
<protein>
    <submittedName>
        <fullName evidence="2">Uncharacterized protein</fullName>
    </submittedName>
</protein>
<keyword evidence="1" id="KW-0732">Signal</keyword>
<sequence length="139" mass="14938">MKTIIRFALLAIAILSVGVTGQSNYEEGRFALSDSRPQSCELIIDTSRFYGTCCSLNTTTANGCVLNVKNGWCRITGQFWSYTWNSTDDRITCDGSEFEIEYTPDRTTATGGTNTDSPAASVPLAGLVALSAAISAFLL</sequence>
<comment type="caution">
    <text evidence="2">The sequence shown here is derived from an EMBL/GenBank/DDBJ whole genome shotgun (WGS) entry which is preliminary data.</text>
</comment>